<name>A0A8T0MHN5_PANVG</name>
<dbReference type="EMBL" id="CM029054">
    <property type="protein sequence ID" value="KAG2536268.1"/>
    <property type="molecule type" value="Genomic_DNA"/>
</dbReference>
<sequence length="222" mass="23484">MAVTPLPSPSSLHRRPHADGGPCIPAAPPPAPRPPYPAALPSRPSSHATLGYPAPWMSCHPEGGALHGHHRRRALVGEPRSGPGPGPAPAGPHSAAPVGEPATPSPEPAPFPILKVEDGHDHGRRRWEQERREKGELPHEPRNPSTGDTPRSGGVTRRNRPLLSLVAAPRHHRSPASSVQRTSPGVVPRNQAVVRLRLRPPSLDSKGSASSPPSSIPSRRSI</sequence>
<feature type="compositionally biased region" description="Low complexity" evidence="1">
    <location>
        <begin position="200"/>
        <end position="222"/>
    </location>
</feature>
<dbReference type="Proteomes" id="UP000823388">
    <property type="component" value="Chromosome 9N"/>
</dbReference>
<feature type="compositionally biased region" description="Basic and acidic residues" evidence="1">
    <location>
        <begin position="115"/>
        <end position="142"/>
    </location>
</feature>
<gene>
    <name evidence="2" type="ORF">PVAP13_9NG340746</name>
</gene>
<feature type="compositionally biased region" description="Low complexity" evidence="1">
    <location>
        <begin position="91"/>
        <end position="102"/>
    </location>
</feature>
<accession>A0A8T0MHN5</accession>
<evidence type="ECO:0000313" key="3">
    <source>
        <dbReference type="Proteomes" id="UP000823388"/>
    </source>
</evidence>
<organism evidence="2 3">
    <name type="scientific">Panicum virgatum</name>
    <name type="common">Blackwell switchgrass</name>
    <dbReference type="NCBI Taxonomy" id="38727"/>
    <lineage>
        <taxon>Eukaryota</taxon>
        <taxon>Viridiplantae</taxon>
        <taxon>Streptophyta</taxon>
        <taxon>Embryophyta</taxon>
        <taxon>Tracheophyta</taxon>
        <taxon>Spermatophyta</taxon>
        <taxon>Magnoliopsida</taxon>
        <taxon>Liliopsida</taxon>
        <taxon>Poales</taxon>
        <taxon>Poaceae</taxon>
        <taxon>PACMAD clade</taxon>
        <taxon>Panicoideae</taxon>
        <taxon>Panicodae</taxon>
        <taxon>Paniceae</taxon>
        <taxon>Panicinae</taxon>
        <taxon>Panicum</taxon>
        <taxon>Panicum sect. Hiantes</taxon>
    </lineage>
</organism>
<feature type="compositionally biased region" description="Pro residues" evidence="1">
    <location>
        <begin position="25"/>
        <end position="38"/>
    </location>
</feature>
<evidence type="ECO:0000256" key="1">
    <source>
        <dbReference type="SAM" id="MobiDB-lite"/>
    </source>
</evidence>
<feature type="region of interest" description="Disordered" evidence="1">
    <location>
        <begin position="1"/>
        <end position="222"/>
    </location>
</feature>
<dbReference type="AlphaFoldDB" id="A0A8T0MHN5"/>
<evidence type="ECO:0000313" key="2">
    <source>
        <dbReference type="EMBL" id="KAG2536268.1"/>
    </source>
</evidence>
<reference evidence="2" key="1">
    <citation type="submission" date="2020-05" db="EMBL/GenBank/DDBJ databases">
        <title>WGS assembly of Panicum virgatum.</title>
        <authorList>
            <person name="Lovell J.T."/>
            <person name="Jenkins J."/>
            <person name="Shu S."/>
            <person name="Juenger T.E."/>
            <person name="Schmutz J."/>
        </authorList>
    </citation>
    <scope>NUCLEOTIDE SEQUENCE</scope>
    <source>
        <strain evidence="2">AP13</strain>
    </source>
</reference>
<proteinExistence type="predicted"/>
<keyword evidence="3" id="KW-1185">Reference proteome</keyword>
<comment type="caution">
    <text evidence="2">The sequence shown here is derived from an EMBL/GenBank/DDBJ whole genome shotgun (WGS) entry which is preliminary data.</text>
</comment>
<protein>
    <submittedName>
        <fullName evidence="2">Uncharacterized protein</fullName>
    </submittedName>
</protein>